<gene>
    <name evidence="4" type="ORF">UA74_22200</name>
</gene>
<dbReference type="KEGG" id="acad:UA74_22200"/>
<dbReference type="Gene3D" id="3.40.50.150">
    <property type="entry name" value="Vaccinia Virus protein VP39"/>
    <property type="match status" value="1"/>
</dbReference>
<dbReference type="InterPro" id="IPR041698">
    <property type="entry name" value="Methyltransf_25"/>
</dbReference>
<dbReference type="Pfam" id="PF13649">
    <property type="entry name" value="Methyltransf_25"/>
    <property type="match status" value="1"/>
</dbReference>
<sequence length="217" mass="23501">MKDQRFWDDLYGSREQLFSGNPNGVLVTEVSSLPAGHALDVGCGEGGDVRWLVERGWRVTAVDISQVALDRAAEAVGDDDVRWVRADLGTAPPAAGAYDLVSLQYFPLVRDDGHRALRGLLASVAPGGTLLVGAHDMADLAAHHEGAGHGEGVGHGEEPAREKPDFDLDSIYQPHEIAALLDDDWEIVVHETRARTAPAPEGTQHVRDIVLRARRLR</sequence>
<dbReference type="CDD" id="cd02440">
    <property type="entry name" value="AdoMet_MTases"/>
    <property type="match status" value="1"/>
</dbReference>
<dbReference type="Proteomes" id="UP000185511">
    <property type="component" value="Chromosome"/>
</dbReference>
<evidence type="ECO:0000256" key="2">
    <source>
        <dbReference type="SAM" id="MobiDB-lite"/>
    </source>
</evidence>
<accession>A0AAC9LEG6</accession>
<dbReference type="RefSeq" id="WP_075765374.1">
    <property type="nucleotide sequence ID" value="NZ_CP016076.1"/>
</dbReference>
<feature type="region of interest" description="Disordered" evidence="2">
    <location>
        <begin position="145"/>
        <end position="165"/>
    </location>
</feature>
<dbReference type="GO" id="GO:0032259">
    <property type="term" value="P:methylation"/>
    <property type="evidence" value="ECO:0007669"/>
    <property type="project" value="UniProtKB-KW"/>
</dbReference>
<feature type="domain" description="Methyltransferase" evidence="3">
    <location>
        <begin position="39"/>
        <end position="128"/>
    </location>
</feature>
<keyword evidence="5" id="KW-1185">Reference proteome</keyword>
<evidence type="ECO:0000256" key="1">
    <source>
        <dbReference type="ARBA" id="ARBA00022679"/>
    </source>
</evidence>
<dbReference type="AlphaFoldDB" id="A0AAC9LEG6"/>
<dbReference type="PANTHER" id="PTHR43861">
    <property type="entry name" value="TRANS-ACONITATE 2-METHYLTRANSFERASE-RELATED"/>
    <property type="match status" value="1"/>
</dbReference>
<name>A0AAC9LEG6_9PSEU</name>
<dbReference type="SUPFAM" id="SSF53335">
    <property type="entry name" value="S-adenosyl-L-methionine-dependent methyltransferases"/>
    <property type="match status" value="1"/>
</dbReference>
<proteinExistence type="predicted"/>
<keyword evidence="4" id="KW-0489">Methyltransferase</keyword>
<evidence type="ECO:0000259" key="3">
    <source>
        <dbReference type="Pfam" id="PF13649"/>
    </source>
</evidence>
<evidence type="ECO:0000313" key="4">
    <source>
        <dbReference type="EMBL" id="APU16458.1"/>
    </source>
</evidence>
<dbReference type="PANTHER" id="PTHR43861:SF3">
    <property type="entry name" value="PUTATIVE (AFU_ORTHOLOGUE AFUA_2G14390)-RELATED"/>
    <property type="match status" value="1"/>
</dbReference>
<reference evidence="5" key="1">
    <citation type="submission" date="2016-06" db="EMBL/GenBank/DDBJ databases">
        <title>Complete genome sequence of Actinoalloteichus fjordicus DSM 46855 (=ADI127-17), type strain of the new species Actinoalloteichus fjordicus.</title>
        <authorList>
            <person name="Ruckert C."/>
            <person name="Nouioui I."/>
            <person name="Willmese J."/>
            <person name="van Wezel G."/>
            <person name="Klenk H.-P."/>
            <person name="Kalinowski J."/>
            <person name="Zotchev S.B."/>
        </authorList>
    </citation>
    <scope>NUCLEOTIDE SEQUENCE [LARGE SCALE GENOMIC DNA]</scope>
    <source>
        <strain evidence="5">ADI127-7</strain>
    </source>
</reference>
<keyword evidence="1" id="KW-0808">Transferase</keyword>
<protein>
    <submittedName>
        <fullName evidence="4">Methyltransferase domain</fullName>
    </submittedName>
</protein>
<dbReference type="GO" id="GO:0008168">
    <property type="term" value="F:methyltransferase activity"/>
    <property type="evidence" value="ECO:0007669"/>
    <property type="project" value="UniProtKB-KW"/>
</dbReference>
<evidence type="ECO:0000313" key="5">
    <source>
        <dbReference type="Proteomes" id="UP000185511"/>
    </source>
</evidence>
<organism evidence="4 5">
    <name type="scientific">Actinoalloteichus fjordicus</name>
    <dbReference type="NCBI Taxonomy" id="1612552"/>
    <lineage>
        <taxon>Bacteria</taxon>
        <taxon>Bacillati</taxon>
        <taxon>Actinomycetota</taxon>
        <taxon>Actinomycetes</taxon>
        <taxon>Pseudonocardiales</taxon>
        <taxon>Pseudonocardiaceae</taxon>
        <taxon>Actinoalloteichus</taxon>
    </lineage>
</organism>
<dbReference type="InterPro" id="IPR029063">
    <property type="entry name" value="SAM-dependent_MTases_sf"/>
</dbReference>
<dbReference type="EMBL" id="CP016076">
    <property type="protein sequence ID" value="APU16458.1"/>
    <property type="molecule type" value="Genomic_DNA"/>
</dbReference>